<dbReference type="AlphaFoldDB" id="A0A7Y2E946"/>
<feature type="domain" description="Peptidoglycan binding-like" evidence="2">
    <location>
        <begin position="267"/>
        <end position="321"/>
    </location>
</feature>
<evidence type="ECO:0000313" key="4">
    <source>
        <dbReference type="Proteomes" id="UP000547674"/>
    </source>
</evidence>
<dbReference type="InterPro" id="IPR002477">
    <property type="entry name" value="Peptidoglycan-bd-like"/>
</dbReference>
<sequence length="327" mass="36149">MVPSSIARKALALVGAVSVLGLCAFAPNVNAQVSSGEELLPPNAKTGECYARVWVPPVYETETLDVLVREASSRIEVIPAKYEWGTEEVLTKEGYEKLEIVPAKYEWREEKIMVKPVRSQLVTVAPQYEWVEEKIVDRPAHTIWKKGQNPVSRVDGSTGEIMCLVEVPATYKIVRKKTLKAPATTKQQEIPAEYMTVRKRVLVQEETVKRTAIPAQYKTVKVQKLVTPPTEKKIEIPAEYNKVTKRKLVKDGSMEWRAILCETNMQGGLVTKIQRALKNAGFDPGPVDGAMGSGTLRAVESFQKSKGLARGGITMETLEALGVRAGS</sequence>
<feature type="chain" id="PRO_5031129674" evidence="1">
    <location>
        <begin position="32"/>
        <end position="327"/>
    </location>
</feature>
<keyword evidence="1" id="KW-0732">Signal</keyword>
<dbReference type="Pfam" id="PF01471">
    <property type="entry name" value="PG_binding_1"/>
    <property type="match status" value="1"/>
</dbReference>
<protein>
    <submittedName>
        <fullName evidence="3">Peptidoglycan-binding protein</fullName>
    </submittedName>
</protein>
<organism evidence="3 4">
    <name type="scientific">Eiseniibacteriota bacterium</name>
    <dbReference type="NCBI Taxonomy" id="2212470"/>
    <lineage>
        <taxon>Bacteria</taxon>
        <taxon>Candidatus Eiseniibacteriota</taxon>
    </lineage>
</organism>
<proteinExistence type="predicted"/>
<accession>A0A7Y2E946</accession>
<dbReference type="SUPFAM" id="SSF47090">
    <property type="entry name" value="PGBD-like"/>
    <property type="match status" value="1"/>
</dbReference>
<reference evidence="3 4" key="1">
    <citation type="submission" date="2020-03" db="EMBL/GenBank/DDBJ databases">
        <title>Metabolic flexibility allows generalist bacteria to become dominant in a frequently disturbed ecosystem.</title>
        <authorList>
            <person name="Chen Y.-J."/>
            <person name="Leung P.M."/>
            <person name="Bay S.K."/>
            <person name="Hugenholtz P."/>
            <person name="Kessler A.J."/>
            <person name="Shelley G."/>
            <person name="Waite D.W."/>
            <person name="Cook P.L."/>
            <person name="Greening C."/>
        </authorList>
    </citation>
    <scope>NUCLEOTIDE SEQUENCE [LARGE SCALE GENOMIC DNA]</scope>
    <source>
        <strain evidence="3">SS_bin_28</strain>
    </source>
</reference>
<evidence type="ECO:0000259" key="2">
    <source>
        <dbReference type="Pfam" id="PF01471"/>
    </source>
</evidence>
<dbReference type="Proteomes" id="UP000547674">
    <property type="component" value="Unassembled WGS sequence"/>
</dbReference>
<dbReference type="EMBL" id="JABDJR010000485">
    <property type="protein sequence ID" value="NNF07481.1"/>
    <property type="molecule type" value="Genomic_DNA"/>
</dbReference>
<comment type="caution">
    <text evidence="3">The sequence shown here is derived from an EMBL/GenBank/DDBJ whole genome shotgun (WGS) entry which is preliminary data.</text>
</comment>
<gene>
    <name evidence="3" type="ORF">HKN21_12035</name>
</gene>
<name>A0A7Y2E946_UNCEI</name>
<evidence type="ECO:0000313" key="3">
    <source>
        <dbReference type="EMBL" id="NNF07481.1"/>
    </source>
</evidence>
<dbReference type="Gene3D" id="1.10.101.10">
    <property type="entry name" value="PGBD-like superfamily/PGBD"/>
    <property type="match status" value="1"/>
</dbReference>
<feature type="signal peptide" evidence="1">
    <location>
        <begin position="1"/>
        <end position="31"/>
    </location>
</feature>
<dbReference type="InterPro" id="IPR036366">
    <property type="entry name" value="PGBDSf"/>
</dbReference>
<evidence type="ECO:0000256" key="1">
    <source>
        <dbReference type="SAM" id="SignalP"/>
    </source>
</evidence>
<dbReference type="InterPro" id="IPR036365">
    <property type="entry name" value="PGBD-like_sf"/>
</dbReference>